<dbReference type="InterPro" id="IPR002836">
    <property type="entry name" value="PDCD5-like"/>
</dbReference>
<dbReference type="PANTHER" id="PTHR10840:SF0">
    <property type="entry name" value="PROGRAMMED CELL DEATH PROTEIN 5"/>
    <property type="match status" value="1"/>
</dbReference>
<comment type="similarity">
    <text evidence="1">Belongs to the PDCD5 family.</text>
</comment>
<dbReference type="SUPFAM" id="SSF46950">
    <property type="entry name" value="Double-stranded DNA-binding domain"/>
    <property type="match status" value="1"/>
</dbReference>
<feature type="compositionally biased region" description="Low complexity" evidence="2">
    <location>
        <begin position="8"/>
        <end position="18"/>
    </location>
</feature>
<evidence type="ECO:0000313" key="3">
    <source>
        <dbReference type="EMBL" id="ORC87086.1"/>
    </source>
</evidence>
<dbReference type="InterPro" id="IPR036883">
    <property type="entry name" value="PDCD5-like_sf"/>
</dbReference>
<dbReference type="STRING" id="67003.A0A1X0NQU5"/>
<organism evidence="3 4">
    <name type="scientific">Trypanosoma theileri</name>
    <dbReference type="NCBI Taxonomy" id="67003"/>
    <lineage>
        <taxon>Eukaryota</taxon>
        <taxon>Discoba</taxon>
        <taxon>Euglenozoa</taxon>
        <taxon>Kinetoplastea</taxon>
        <taxon>Metakinetoplastina</taxon>
        <taxon>Trypanosomatida</taxon>
        <taxon>Trypanosomatidae</taxon>
        <taxon>Trypanosoma</taxon>
    </lineage>
</organism>
<proteinExistence type="inferred from homology"/>
<gene>
    <name evidence="3" type="ORF">TM35_000242360</name>
</gene>
<dbReference type="GO" id="GO:0005829">
    <property type="term" value="C:cytosol"/>
    <property type="evidence" value="ECO:0007669"/>
    <property type="project" value="TreeGrafter"/>
</dbReference>
<reference evidence="3 4" key="1">
    <citation type="submission" date="2017-03" db="EMBL/GenBank/DDBJ databases">
        <title>An alternative strategy for trypanosome survival in the mammalian bloodstream revealed through genome and transcriptome analysis of the ubiquitous bovine parasite Trypanosoma (Megatrypanum) theileri.</title>
        <authorList>
            <person name="Kelly S."/>
            <person name="Ivens A."/>
            <person name="Mott A."/>
            <person name="O'Neill E."/>
            <person name="Emms D."/>
            <person name="Macleod O."/>
            <person name="Voorheis P."/>
            <person name="Matthews J."/>
            <person name="Matthews K."/>
            <person name="Carrington M."/>
        </authorList>
    </citation>
    <scope>NUCLEOTIDE SEQUENCE [LARGE SCALE GENOMIC DNA]</scope>
    <source>
        <strain evidence="3">Edinburgh</strain>
    </source>
</reference>
<sequence>MSRVPISEEQAQQMMLEQQAREERADAAREQRDGLLRACVSAEGRERLERLAQVRPDRARAAEVQLLQAVRAGRLQPPVGDDAVRDILERLGSQGAEAKSSSITFARKRMDDDW</sequence>
<dbReference type="OrthoDB" id="10252486at2759"/>
<evidence type="ECO:0000256" key="2">
    <source>
        <dbReference type="SAM" id="MobiDB-lite"/>
    </source>
</evidence>
<dbReference type="Gene3D" id="1.10.8.140">
    <property type="entry name" value="PDCD5-like"/>
    <property type="match status" value="1"/>
</dbReference>
<feature type="region of interest" description="Disordered" evidence="2">
    <location>
        <begin position="95"/>
        <end position="114"/>
    </location>
</feature>
<dbReference type="GeneID" id="39987428"/>
<dbReference type="GO" id="GO:0003677">
    <property type="term" value="F:DNA binding"/>
    <property type="evidence" value="ECO:0007669"/>
    <property type="project" value="InterPro"/>
</dbReference>
<dbReference type="AlphaFoldDB" id="A0A1X0NQU5"/>
<dbReference type="RefSeq" id="XP_028881152.1">
    <property type="nucleotide sequence ID" value="XM_029027648.1"/>
</dbReference>
<dbReference type="EMBL" id="NBCO01000024">
    <property type="protein sequence ID" value="ORC87086.1"/>
    <property type="molecule type" value="Genomic_DNA"/>
</dbReference>
<dbReference type="GO" id="GO:0005634">
    <property type="term" value="C:nucleus"/>
    <property type="evidence" value="ECO:0007669"/>
    <property type="project" value="TreeGrafter"/>
</dbReference>
<evidence type="ECO:0000256" key="1">
    <source>
        <dbReference type="ARBA" id="ARBA00010490"/>
    </source>
</evidence>
<feature type="region of interest" description="Disordered" evidence="2">
    <location>
        <begin position="1"/>
        <end position="23"/>
    </location>
</feature>
<comment type="caution">
    <text evidence="3">The sequence shown here is derived from an EMBL/GenBank/DDBJ whole genome shotgun (WGS) entry which is preliminary data.</text>
</comment>
<name>A0A1X0NQU5_9TRYP</name>
<evidence type="ECO:0000313" key="4">
    <source>
        <dbReference type="Proteomes" id="UP000192257"/>
    </source>
</evidence>
<dbReference type="VEuPathDB" id="TriTrypDB:TM35_000242360"/>
<dbReference type="Proteomes" id="UP000192257">
    <property type="component" value="Unassembled WGS sequence"/>
</dbReference>
<keyword evidence="4" id="KW-1185">Reference proteome</keyword>
<dbReference type="PIRSF" id="PIRSF015730">
    <property type="entry name" value="TFAR19"/>
    <property type="match status" value="1"/>
</dbReference>
<dbReference type="PANTHER" id="PTHR10840">
    <property type="entry name" value="PROGRAMMED CELL DEATH PROTEIN 5"/>
    <property type="match status" value="1"/>
</dbReference>
<dbReference type="Pfam" id="PF01984">
    <property type="entry name" value="dsDNA_bind"/>
    <property type="match status" value="1"/>
</dbReference>
<accession>A0A1X0NQU5</accession>
<protein>
    <submittedName>
        <fullName evidence="3">Programmed cell death protein 5</fullName>
    </submittedName>
</protein>